<sequence length="67" mass="7143">MDCCSRLGQVPVRNQVVLVLPETTQPISPSPSPPPVATKFPDLPANVSYNTQGALDKPPLDVSNVMD</sequence>
<accession>A0ACC2UMR3</accession>
<organism evidence="1 2">
    <name type="scientific">Entomophthora muscae</name>
    <dbReference type="NCBI Taxonomy" id="34485"/>
    <lineage>
        <taxon>Eukaryota</taxon>
        <taxon>Fungi</taxon>
        <taxon>Fungi incertae sedis</taxon>
        <taxon>Zoopagomycota</taxon>
        <taxon>Entomophthoromycotina</taxon>
        <taxon>Entomophthoromycetes</taxon>
        <taxon>Entomophthorales</taxon>
        <taxon>Entomophthoraceae</taxon>
        <taxon>Entomophthora</taxon>
    </lineage>
</organism>
<dbReference type="Proteomes" id="UP001165960">
    <property type="component" value="Unassembled WGS sequence"/>
</dbReference>
<comment type="caution">
    <text evidence="1">The sequence shown here is derived from an EMBL/GenBank/DDBJ whole genome shotgun (WGS) entry which is preliminary data.</text>
</comment>
<name>A0ACC2UMR3_9FUNG</name>
<dbReference type="EMBL" id="QTSX02000154">
    <property type="protein sequence ID" value="KAJ9088093.1"/>
    <property type="molecule type" value="Genomic_DNA"/>
</dbReference>
<keyword evidence="2" id="KW-1185">Reference proteome</keyword>
<protein>
    <submittedName>
        <fullName evidence="1">Uncharacterized protein</fullName>
    </submittedName>
</protein>
<proteinExistence type="predicted"/>
<evidence type="ECO:0000313" key="2">
    <source>
        <dbReference type="Proteomes" id="UP001165960"/>
    </source>
</evidence>
<gene>
    <name evidence="1" type="ORF">DSO57_1026410</name>
</gene>
<evidence type="ECO:0000313" key="1">
    <source>
        <dbReference type="EMBL" id="KAJ9088093.1"/>
    </source>
</evidence>
<reference evidence="1" key="1">
    <citation type="submission" date="2022-04" db="EMBL/GenBank/DDBJ databases">
        <title>Genome of the entomopathogenic fungus Entomophthora muscae.</title>
        <authorList>
            <person name="Elya C."/>
            <person name="Lovett B.R."/>
            <person name="Lee E."/>
            <person name="Macias A.M."/>
            <person name="Hajek A.E."/>
            <person name="De Bivort B.L."/>
            <person name="Kasson M.T."/>
            <person name="De Fine Licht H.H."/>
            <person name="Stajich J.E."/>
        </authorList>
    </citation>
    <scope>NUCLEOTIDE SEQUENCE</scope>
    <source>
        <strain evidence="1">Berkeley</strain>
    </source>
</reference>